<protein>
    <recommendedName>
        <fullName evidence="3">CCHC-type domain-containing protein</fullName>
    </recommendedName>
</protein>
<dbReference type="PROSITE" id="PS50158">
    <property type="entry name" value="ZF_CCHC"/>
    <property type="match status" value="1"/>
</dbReference>
<reference evidence="4" key="1">
    <citation type="journal article" date="2023" name="Mol. Phylogenet. Evol.">
        <title>Genome-scale phylogeny and comparative genomics of the fungal order Sordariales.</title>
        <authorList>
            <person name="Hensen N."/>
            <person name="Bonometti L."/>
            <person name="Westerberg I."/>
            <person name="Brannstrom I.O."/>
            <person name="Guillou S."/>
            <person name="Cros-Aarteil S."/>
            <person name="Calhoun S."/>
            <person name="Haridas S."/>
            <person name="Kuo A."/>
            <person name="Mondo S."/>
            <person name="Pangilinan J."/>
            <person name="Riley R."/>
            <person name="LaButti K."/>
            <person name="Andreopoulos B."/>
            <person name="Lipzen A."/>
            <person name="Chen C."/>
            <person name="Yan M."/>
            <person name="Daum C."/>
            <person name="Ng V."/>
            <person name="Clum A."/>
            <person name="Steindorff A."/>
            <person name="Ohm R.A."/>
            <person name="Martin F."/>
            <person name="Silar P."/>
            <person name="Natvig D.O."/>
            <person name="Lalanne C."/>
            <person name="Gautier V."/>
            <person name="Ament-Velasquez S.L."/>
            <person name="Kruys A."/>
            <person name="Hutchinson M.I."/>
            <person name="Powell A.J."/>
            <person name="Barry K."/>
            <person name="Miller A.N."/>
            <person name="Grigoriev I.V."/>
            <person name="Debuchy R."/>
            <person name="Gladieux P."/>
            <person name="Hiltunen Thoren M."/>
            <person name="Johannesson H."/>
        </authorList>
    </citation>
    <scope>NUCLEOTIDE SEQUENCE</scope>
    <source>
        <strain evidence="4">PSN293</strain>
    </source>
</reference>
<keyword evidence="1" id="KW-0863">Zinc-finger</keyword>
<organism evidence="4 5">
    <name type="scientific">Rhypophila decipiens</name>
    <dbReference type="NCBI Taxonomy" id="261697"/>
    <lineage>
        <taxon>Eukaryota</taxon>
        <taxon>Fungi</taxon>
        <taxon>Dikarya</taxon>
        <taxon>Ascomycota</taxon>
        <taxon>Pezizomycotina</taxon>
        <taxon>Sordariomycetes</taxon>
        <taxon>Sordariomycetidae</taxon>
        <taxon>Sordariales</taxon>
        <taxon>Naviculisporaceae</taxon>
        <taxon>Rhypophila</taxon>
    </lineage>
</organism>
<feature type="compositionally biased region" description="Low complexity" evidence="2">
    <location>
        <begin position="326"/>
        <end position="340"/>
    </location>
</feature>
<sequence>SISVNQKVIVEWVKHIQNLRLIEKAERGNTDQTTEAQQDDLLAEIEDRDAQIKERDSQILELLNENRTLAKRLATLPQDPATPTGQTAQTPVTPFSRVRFNLSNAGRNVIHSRLTTPTPGTGRALSDAGGSVVATGKRSSKIDGPPLWDGDAKTSKVSFEGWYRALENKLIINKDHFENETAMIGYVENRLTGDALDALLPYLSDDHPDKLDTLDALLAWLQSEYVDQTAKQKARKAYDKLSMKACDNLQDFRNEFVRLAGQAKRPRSDWKEDFNDKITSQLRDQLTVAFVSDDVDFNSFVSLALQYDINNKQNYERRQATRTPASNGGSRPGNRPSGSRAPASNNATTPASGQKLLEPAGPEEMKILMSQGKCFNCRKQGHTTRDCPDKHLYRPPGRAKMSDSRIQEIIDKYHPPVSEADTPEGSSDEEQTPEN</sequence>
<keyword evidence="1" id="KW-0862">Zinc</keyword>
<name>A0AAN6XSU6_9PEZI</name>
<dbReference type="Proteomes" id="UP001301769">
    <property type="component" value="Unassembled WGS sequence"/>
</dbReference>
<gene>
    <name evidence="4" type="ORF">QBC37DRAFT_381579</name>
</gene>
<comment type="caution">
    <text evidence="4">The sequence shown here is derived from an EMBL/GenBank/DDBJ whole genome shotgun (WGS) entry which is preliminary data.</text>
</comment>
<feature type="compositionally biased region" description="Acidic residues" evidence="2">
    <location>
        <begin position="426"/>
        <end position="435"/>
    </location>
</feature>
<dbReference type="GO" id="GO:0008270">
    <property type="term" value="F:zinc ion binding"/>
    <property type="evidence" value="ECO:0007669"/>
    <property type="project" value="UniProtKB-KW"/>
</dbReference>
<keyword evidence="1" id="KW-0479">Metal-binding</keyword>
<evidence type="ECO:0000313" key="4">
    <source>
        <dbReference type="EMBL" id="KAK4205948.1"/>
    </source>
</evidence>
<dbReference type="InterPro" id="IPR001878">
    <property type="entry name" value="Znf_CCHC"/>
</dbReference>
<evidence type="ECO:0000259" key="3">
    <source>
        <dbReference type="PROSITE" id="PS50158"/>
    </source>
</evidence>
<dbReference type="InterPro" id="IPR036875">
    <property type="entry name" value="Znf_CCHC_sf"/>
</dbReference>
<evidence type="ECO:0000256" key="2">
    <source>
        <dbReference type="SAM" id="MobiDB-lite"/>
    </source>
</evidence>
<feature type="compositionally biased region" description="Basic and acidic residues" evidence="2">
    <location>
        <begin position="383"/>
        <end position="392"/>
    </location>
</feature>
<feature type="non-terminal residue" evidence="4">
    <location>
        <position position="1"/>
    </location>
</feature>
<feature type="domain" description="CCHC-type" evidence="3">
    <location>
        <begin position="373"/>
        <end position="389"/>
    </location>
</feature>
<feature type="region of interest" description="Disordered" evidence="2">
    <location>
        <begin position="378"/>
        <end position="435"/>
    </location>
</feature>
<dbReference type="EMBL" id="MU858600">
    <property type="protein sequence ID" value="KAK4205948.1"/>
    <property type="molecule type" value="Genomic_DNA"/>
</dbReference>
<feature type="compositionally biased region" description="Basic and acidic residues" evidence="2">
    <location>
        <begin position="400"/>
        <end position="414"/>
    </location>
</feature>
<feature type="region of interest" description="Disordered" evidence="2">
    <location>
        <begin position="111"/>
        <end position="138"/>
    </location>
</feature>
<dbReference type="SUPFAM" id="SSF57756">
    <property type="entry name" value="Retrovirus zinc finger-like domains"/>
    <property type="match status" value="1"/>
</dbReference>
<feature type="compositionally biased region" description="Polar residues" evidence="2">
    <location>
        <begin position="342"/>
        <end position="352"/>
    </location>
</feature>
<evidence type="ECO:0000313" key="5">
    <source>
        <dbReference type="Proteomes" id="UP001301769"/>
    </source>
</evidence>
<accession>A0AAN6XSU6</accession>
<dbReference type="SMART" id="SM00343">
    <property type="entry name" value="ZnF_C2HC"/>
    <property type="match status" value="1"/>
</dbReference>
<feature type="region of interest" description="Disordered" evidence="2">
    <location>
        <begin position="314"/>
        <end position="357"/>
    </location>
</feature>
<keyword evidence="5" id="KW-1185">Reference proteome</keyword>
<dbReference type="Gene3D" id="4.10.60.10">
    <property type="entry name" value="Zinc finger, CCHC-type"/>
    <property type="match status" value="1"/>
</dbReference>
<dbReference type="AlphaFoldDB" id="A0AAN6XSU6"/>
<reference evidence="4" key="2">
    <citation type="submission" date="2023-05" db="EMBL/GenBank/DDBJ databases">
        <authorList>
            <consortium name="Lawrence Berkeley National Laboratory"/>
            <person name="Steindorff A."/>
            <person name="Hensen N."/>
            <person name="Bonometti L."/>
            <person name="Westerberg I."/>
            <person name="Brannstrom I.O."/>
            <person name="Guillou S."/>
            <person name="Cros-Aarteil S."/>
            <person name="Calhoun S."/>
            <person name="Haridas S."/>
            <person name="Kuo A."/>
            <person name="Mondo S."/>
            <person name="Pangilinan J."/>
            <person name="Riley R."/>
            <person name="Labutti K."/>
            <person name="Andreopoulos B."/>
            <person name="Lipzen A."/>
            <person name="Chen C."/>
            <person name="Yanf M."/>
            <person name="Daum C."/>
            <person name="Ng V."/>
            <person name="Clum A."/>
            <person name="Ohm R."/>
            <person name="Martin F."/>
            <person name="Silar P."/>
            <person name="Natvig D."/>
            <person name="Lalanne C."/>
            <person name="Gautier V."/>
            <person name="Ament-Velasquez S.L."/>
            <person name="Kruys A."/>
            <person name="Hutchinson M.I."/>
            <person name="Powell A.J."/>
            <person name="Barry K."/>
            <person name="Miller A.N."/>
            <person name="Grigoriev I.V."/>
            <person name="Debuchy R."/>
            <person name="Gladieux P."/>
            <person name="Thoren M.H."/>
            <person name="Johannesson H."/>
        </authorList>
    </citation>
    <scope>NUCLEOTIDE SEQUENCE</scope>
    <source>
        <strain evidence="4">PSN293</strain>
    </source>
</reference>
<proteinExistence type="predicted"/>
<evidence type="ECO:0000256" key="1">
    <source>
        <dbReference type="PROSITE-ProRule" id="PRU00047"/>
    </source>
</evidence>
<dbReference type="GO" id="GO:0003676">
    <property type="term" value="F:nucleic acid binding"/>
    <property type="evidence" value="ECO:0007669"/>
    <property type="project" value="InterPro"/>
</dbReference>